<dbReference type="CDD" id="cd00293">
    <property type="entry name" value="USP-like"/>
    <property type="match status" value="1"/>
</dbReference>
<feature type="domain" description="UspA" evidence="1">
    <location>
        <begin position="231"/>
        <end position="282"/>
    </location>
</feature>
<sequence>MKTILAHLEISPVLESVLQCALLAGRRFDSYIEGLHMRPGQPDVIAAGADGFVAAAPDLVAGFEREAKERAEKARETFEAFMREHELPRFSEGRTGLSADWRVELSSGQSALGSLGRVFDLVVVGRPLRDSIAPSMASLEAALFETGRPLLIAPPKAPTQLGEHPVIAWNGSTETARTVAFSMPFLRTATKVTVLSVEKGLVSGPSAAELARNLVRNGIDCDWREAPCGERSVGQAMVEEAMQLGCDLLVKGAYTQSRLRQMIFGGATSHILAEAEIPVLMAH</sequence>
<evidence type="ECO:0000313" key="3">
    <source>
        <dbReference type="Proteomes" id="UP001301140"/>
    </source>
</evidence>
<evidence type="ECO:0000259" key="1">
    <source>
        <dbReference type="Pfam" id="PF00582"/>
    </source>
</evidence>
<comment type="caution">
    <text evidence="2">The sequence shown here is derived from an EMBL/GenBank/DDBJ whole genome shotgun (WGS) entry which is preliminary data.</text>
</comment>
<dbReference type="RefSeq" id="WP_327789546.1">
    <property type="nucleotide sequence ID" value="NZ_JARGEQ010000126.1"/>
</dbReference>
<dbReference type="Gene3D" id="3.40.50.12370">
    <property type="match status" value="1"/>
</dbReference>
<dbReference type="Pfam" id="PF00582">
    <property type="entry name" value="Usp"/>
    <property type="match status" value="1"/>
</dbReference>
<gene>
    <name evidence="2" type="ORF">PZ740_12125</name>
</gene>
<accession>A0AAP4D628</accession>
<dbReference type="SUPFAM" id="SSF52402">
    <property type="entry name" value="Adenine nucleotide alpha hydrolases-like"/>
    <property type="match status" value="2"/>
</dbReference>
<dbReference type="AlphaFoldDB" id="A0AAP4D628"/>
<reference evidence="2 3" key="1">
    <citation type="submission" date="2023-03" db="EMBL/GenBank/DDBJ databases">
        <title>YIM 152171 draft genome.</title>
        <authorList>
            <person name="Yang Z."/>
        </authorList>
    </citation>
    <scope>NUCLEOTIDE SEQUENCE [LARGE SCALE GENOMIC DNA]</scope>
    <source>
        <strain evidence="2 3">YIM 152171</strain>
    </source>
</reference>
<protein>
    <submittedName>
        <fullName evidence="2">Universal stress protein</fullName>
    </submittedName>
</protein>
<dbReference type="InterPro" id="IPR006016">
    <property type="entry name" value="UspA"/>
</dbReference>
<dbReference type="Proteomes" id="UP001301140">
    <property type="component" value="Unassembled WGS sequence"/>
</dbReference>
<keyword evidence="3" id="KW-1185">Reference proteome</keyword>
<proteinExistence type="predicted"/>
<name>A0AAP4D628_9PROT</name>
<organism evidence="2 3">
    <name type="scientific">Marinimicrococcus flavescens</name>
    <dbReference type="NCBI Taxonomy" id="3031815"/>
    <lineage>
        <taxon>Bacteria</taxon>
        <taxon>Pseudomonadati</taxon>
        <taxon>Pseudomonadota</taxon>
        <taxon>Alphaproteobacteria</taxon>
        <taxon>Geminicoccales</taxon>
        <taxon>Geminicoccaceae</taxon>
        <taxon>Marinimicrococcus</taxon>
    </lineage>
</organism>
<dbReference type="EMBL" id="JARGEQ010000126">
    <property type="protein sequence ID" value="MDF1587124.1"/>
    <property type="molecule type" value="Genomic_DNA"/>
</dbReference>
<evidence type="ECO:0000313" key="2">
    <source>
        <dbReference type="EMBL" id="MDF1587124.1"/>
    </source>
</evidence>